<comment type="caution">
    <text evidence="3">The sequence shown here is derived from an EMBL/GenBank/DDBJ whole genome shotgun (WGS) entry which is preliminary data.</text>
</comment>
<evidence type="ECO:0000313" key="3">
    <source>
        <dbReference type="EMBL" id="GAA10740.1"/>
    </source>
</evidence>
<name>F9VQ51_9ACTN</name>
<dbReference type="Pfam" id="PF09203">
    <property type="entry name" value="MspA"/>
    <property type="match status" value="1"/>
</dbReference>
<sequence>MAVAAAALVLLASGTSPASAASLPNGYKKVSEGAVTVQTWRTGETAMPATSMAANGIGRSAVLSGEVTTRVSKGEGRLRVGYLVGCQVSVGNLTAGVSGTLSAAPTVSGSISFPLAPGEIKAVQLSVQPIVDGLARYQYSGLEVEVQGCGGFAQARSFAKVEAVEGYAVDAGTTANNIGGEGAYVQSTLYGKPFSLN</sequence>
<gene>
    <name evidence="3" type="ORF">GOALK_005_00050</name>
</gene>
<dbReference type="eggNOG" id="ENOG5032JHI">
    <property type="taxonomic scope" value="Bacteria"/>
</dbReference>
<keyword evidence="1 2" id="KW-0732">Signal</keyword>
<dbReference type="SUPFAM" id="SSF56959">
    <property type="entry name" value="Leukocidin-like"/>
    <property type="match status" value="1"/>
</dbReference>
<dbReference type="InterPro" id="IPR015286">
    <property type="entry name" value="Porin_fam_mycobact-type"/>
</dbReference>
<feature type="chain" id="PRO_5003388393" description="MspA protein" evidence="2">
    <location>
        <begin position="21"/>
        <end position="197"/>
    </location>
</feature>
<organism evidence="3 4">
    <name type="scientific">Gordonia alkanivorans NBRC 16433</name>
    <dbReference type="NCBI Taxonomy" id="1027371"/>
    <lineage>
        <taxon>Bacteria</taxon>
        <taxon>Bacillati</taxon>
        <taxon>Actinomycetota</taxon>
        <taxon>Actinomycetes</taxon>
        <taxon>Mycobacteriales</taxon>
        <taxon>Gordoniaceae</taxon>
        <taxon>Gordonia</taxon>
    </lineage>
</organism>
<dbReference type="RefSeq" id="WP_006356918.1">
    <property type="nucleotide sequence ID" value="NZ_BACI01000005.1"/>
</dbReference>
<feature type="signal peptide" evidence="2">
    <location>
        <begin position="1"/>
        <end position="20"/>
    </location>
</feature>
<dbReference type="Proteomes" id="UP000003558">
    <property type="component" value="Unassembled WGS sequence"/>
</dbReference>
<protein>
    <recommendedName>
        <fullName evidence="5">MspA protein</fullName>
    </recommendedName>
</protein>
<dbReference type="AlphaFoldDB" id="F9VQ51"/>
<accession>F9VQ51</accession>
<evidence type="ECO:0008006" key="5">
    <source>
        <dbReference type="Google" id="ProtNLM"/>
    </source>
</evidence>
<evidence type="ECO:0000256" key="2">
    <source>
        <dbReference type="SAM" id="SignalP"/>
    </source>
</evidence>
<evidence type="ECO:0000256" key="1">
    <source>
        <dbReference type="ARBA" id="ARBA00022729"/>
    </source>
</evidence>
<evidence type="ECO:0000313" key="4">
    <source>
        <dbReference type="Proteomes" id="UP000003558"/>
    </source>
</evidence>
<dbReference type="InterPro" id="IPR036435">
    <property type="entry name" value="Leukocidin/porin_MspA_sf"/>
</dbReference>
<dbReference type="EMBL" id="BACI01000005">
    <property type="protein sequence ID" value="GAA10740.1"/>
    <property type="molecule type" value="Genomic_DNA"/>
</dbReference>
<reference evidence="3 4" key="1">
    <citation type="submission" date="2011-05" db="EMBL/GenBank/DDBJ databases">
        <title>Whole genome shotgun sequence of Gordonia alkanivorans NBRC 16433.</title>
        <authorList>
            <person name="Hosoyama A."/>
            <person name="Nakamura S."/>
            <person name="Takarada H."/>
            <person name="Tsuchikane K."/>
            <person name="Yamazaki S."/>
            <person name="Fujita N."/>
        </authorList>
    </citation>
    <scope>NUCLEOTIDE SEQUENCE [LARGE SCALE GENOMIC DNA]</scope>
    <source>
        <strain evidence="3 4">NBRC 16433</strain>
    </source>
</reference>
<proteinExistence type="predicted"/>